<keyword evidence="3" id="KW-0378">Hydrolase</keyword>
<dbReference type="RefSeq" id="WP_063964866.1">
    <property type="nucleotide sequence ID" value="NZ_JBCNAN010000006.1"/>
</dbReference>
<gene>
    <name evidence="7" type="ORF">AWH49_10680</name>
</gene>
<dbReference type="PANTHER" id="PTHR47053:SF1">
    <property type="entry name" value="MUREIN DD-ENDOPEPTIDASE MEPH-RELATED"/>
    <property type="match status" value="1"/>
</dbReference>
<dbReference type="GO" id="GO:0008234">
    <property type="term" value="F:cysteine-type peptidase activity"/>
    <property type="evidence" value="ECO:0007669"/>
    <property type="project" value="UniProtKB-KW"/>
</dbReference>
<dbReference type="EMBL" id="LQWY01000010">
    <property type="protein sequence ID" value="OAH62341.1"/>
    <property type="molecule type" value="Genomic_DNA"/>
</dbReference>
<dbReference type="SUPFAM" id="SSF54001">
    <property type="entry name" value="Cysteine proteinases"/>
    <property type="match status" value="1"/>
</dbReference>
<dbReference type="Pfam" id="PF01471">
    <property type="entry name" value="PG_binding_1"/>
    <property type="match status" value="1"/>
</dbReference>
<dbReference type="InterPro" id="IPR038765">
    <property type="entry name" value="Papain-like_cys_pep_sf"/>
</dbReference>
<organism evidence="7 8">
    <name type="scientific">Domibacillus aminovorans</name>
    <dbReference type="NCBI Taxonomy" id="29332"/>
    <lineage>
        <taxon>Bacteria</taxon>
        <taxon>Bacillati</taxon>
        <taxon>Bacillota</taxon>
        <taxon>Bacilli</taxon>
        <taxon>Bacillales</taxon>
        <taxon>Bacillaceae</taxon>
        <taxon>Domibacillus</taxon>
    </lineage>
</organism>
<proteinExistence type="inferred from homology"/>
<dbReference type="InterPro" id="IPR000064">
    <property type="entry name" value="NLP_P60_dom"/>
</dbReference>
<evidence type="ECO:0000313" key="7">
    <source>
        <dbReference type="EMBL" id="OAH62341.1"/>
    </source>
</evidence>
<dbReference type="Gene3D" id="3.90.1720.10">
    <property type="entry name" value="endopeptidase domain like (from Nostoc punctiforme)"/>
    <property type="match status" value="1"/>
</dbReference>
<keyword evidence="4" id="KW-0788">Thiol protease</keyword>
<comment type="caution">
    <text evidence="7">The sequence shown here is derived from an EMBL/GenBank/DDBJ whole genome shotgun (WGS) entry which is preliminary data.</text>
</comment>
<name>A0A177LCJ5_9BACI</name>
<accession>A0A177LCJ5</accession>
<dbReference type="SUPFAM" id="SSF47090">
    <property type="entry name" value="PGBD-like"/>
    <property type="match status" value="1"/>
</dbReference>
<evidence type="ECO:0000259" key="6">
    <source>
        <dbReference type="PROSITE" id="PS51935"/>
    </source>
</evidence>
<comment type="similarity">
    <text evidence="1">Belongs to the peptidase C40 family.</text>
</comment>
<protein>
    <submittedName>
        <fullName evidence="7">Endopeptidase</fullName>
    </submittedName>
</protein>
<feature type="signal peptide" evidence="5">
    <location>
        <begin position="1"/>
        <end position="23"/>
    </location>
</feature>
<dbReference type="PROSITE" id="PS51935">
    <property type="entry name" value="NLPC_P60"/>
    <property type="match status" value="1"/>
</dbReference>
<dbReference type="InterPro" id="IPR051202">
    <property type="entry name" value="Peptidase_C40"/>
</dbReference>
<dbReference type="STRING" id="29332.AWH48_02700"/>
<dbReference type="Gene3D" id="1.10.101.10">
    <property type="entry name" value="PGBD-like superfamily/PGBD"/>
    <property type="match status" value="1"/>
</dbReference>
<keyword evidence="8" id="KW-1185">Reference proteome</keyword>
<sequence length="224" mass="24139">MKKVIAALAVTGILLSGPINSEAALGDRALKANMKHQDVVELQGILQKKGFFNSNHRSTYFGASTKRAVMNFQKKKGLQADGIVGANTYRALGITKKPSSQVKAASSNLVSVAKKYTGVPYVWGGNTPKGFDCSGFLKYVFNEGAETNIPRTVADIYNNGKKVSSPQVGDVVFFQTYKKGASHAGIYIGGNKFIHSSSSKGVTTTSLDNSYWSQRYLGAKRIIN</sequence>
<keyword evidence="5" id="KW-0732">Signal</keyword>
<evidence type="ECO:0000256" key="5">
    <source>
        <dbReference type="SAM" id="SignalP"/>
    </source>
</evidence>
<evidence type="ECO:0000256" key="2">
    <source>
        <dbReference type="ARBA" id="ARBA00022670"/>
    </source>
</evidence>
<evidence type="ECO:0000256" key="3">
    <source>
        <dbReference type="ARBA" id="ARBA00022801"/>
    </source>
</evidence>
<dbReference type="InterPro" id="IPR036365">
    <property type="entry name" value="PGBD-like_sf"/>
</dbReference>
<dbReference type="AlphaFoldDB" id="A0A177LCJ5"/>
<evidence type="ECO:0000256" key="1">
    <source>
        <dbReference type="ARBA" id="ARBA00007074"/>
    </source>
</evidence>
<feature type="domain" description="NlpC/P60" evidence="6">
    <location>
        <begin position="103"/>
        <end position="223"/>
    </location>
</feature>
<dbReference type="GO" id="GO:0006508">
    <property type="term" value="P:proteolysis"/>
    <property type="evidence" value="ECO:0007669"/>
    <property type="project" value="UniProtKB-KW"/>
</dbReference>
<reference evidence="7 8" key="1">
    <citation type="submission" date="2016-01" db="EMBL/GenBank/DDBJ databases">
        <title>Investigation of taxonomic status of Bacillus aminovorans.</title>
        <authorList>
            <person name="Verma A."/>
            <person name="Pal Y."/>
            <person name="Krishnamurthi S."/>
        </authorList>
    </citation>
    <scope>NUCLEOTIDE SEQUENCE [LARGE SCALE GENOMIC DNA]</scope>
    <source>
        <strain evidence="7 8">DSM 1314</strain>
    </source>
</reference>
<dbReference type="Proteomes" id="UP000076935">
    <property type="component" value="Unassembled WGS sequence"/>
</dbReference>
<dbReference type="InterPro" id="IPR036366">
    <property type="entry name" value="PGBDSf"/>
</dbReference>
<dbReference type="InterPro" id="IPR002477">
    <property type="entry name" value="Peptidoglycan-bd-like"/>
</dbReference>
<keyword evidence="2" id="KW-0645">Protease</keyword>
<dbReference type="PANTHER" id="PTHR47053">
    <property type="entry name" value="MUREIN DD-ENDOPEPTIDASE MEPH-RELATED"/>
    <property type="match status" value="1"/>
</dbReference>
<dbReference type="Pfam" id="PF00877">
    <property type="entry name" value="NLPC_P60"/>
    <property type="match status" value="1"/>
</dbReference>
<feature type="chain" id="PRO_5008066733" evidence="5">
    <location>
        <begin position="24"/>
        <end position="224"/>
    </location>
</feature>
<evidence type="ECO:0000313" key="8">
    <source>
        <dbReference type="Proteomes" id="UP000076935"/>
    </source>
</evidence>
<evidence type="ECO:0000256" key="4">
    <source>
        <dbReference type="ARBA" id="ARBA00022807"/>
    </source>
</evidence>